<dbReference type="RefSeq" id="WP_006023082.1">
    <property type="nucleotide sequence ID" value="NZ_KB375284.1"/>
</dbReference>
<feature type="domain" description="E1 N-terminal" evidence="2">
    <location>
        <begin position="3"/>
        <end position="128"/>
    </location>
</feature>
<organism evidence="3 4">
    <name type="scientific">Afipia broomeae ATCC 49717</name>
    <dbReference type="NCBI Taxonomy" id="883078"/>
    <lineage>
        <taxon>Bacteria</taxon>
        <taxon>Pseudomonadati</taxon>
        <taxon>Pseudomonadota</taxon>
        <taxon>Alphaproteobacteria</taxon>
        <taxon>Hyphomicrobiales</taxon>
        <taxon>Nitrobacteraceae</taxon>
        <taxon>Afipia</taxon>
    </lineage>
</organism>
<proteinExistence type="predicted"/>
<accession>K8NVW0</accession>
<evidence type="ECO:0000313" key="3">
    <source>
        <dbReference type="EMBL" id="EKS34472.1"/>
    </source>
</evidence>
<feature type="domain" description="THIF-type NAD/FAD binding fold" evidence="1">
    <location>
        <begin position="156"/>
        <end position="423"/>
    </location>
</feature>
<evidence type="ECO:0008006" key="5">
    <source>
        <dbReference type="Google" id="ProtNLM"/>
    </source>
</evidence>
<name>K8NVW0_9BRAD</name>
<dbReference type="SUPFAM" id="SSF69572">
    <property type="entry name" value="Activating enzymes of the ubiquitin-like proteins"/>
    <property type="match status" value="1"/>
</dbReference>
<dbReference type="Proteomes" id="UP000001096">
    <property type="component" value="Unassembled WGS sequence"/>
</dbReference>
<evidence type="ECO:0000313" key="4">
    <source>
        <dbReference type="Proteomes" id="UP000001096"/>
    </source>
</evidence>
<dbReference type="InterPro" id="IPR035985">
    <property type="entry name" value="Ubiquitin-activating_enz"/>
</dbReference>
<protein>
    <recommendedName>
        <fullName evidence="5">THIF-type NAD/FAD binding fold domain-containing protein</fullName>
    </recommendedName>
</protein>
<dbReference type="eggNOG" id="COG0476">
    <property type="taxonomic scope" value="Bacteria"/>
</dbReference>
<dbReference type="PATRIC" id="fig|883078.3.peg.4526"/>
<dbReference type="Gene3D" id="3.40.50.720">
    <property type="entry name" value="NAD(P)-binding Rossmann-like Domain"/>
    <property type="match status" value="1"/>
</dbReference>
<dbReference type="AlphaFoldDB" id="K8NVW0"/>
<dbReference type="HOGENOM" id="CLU_616284_0_0_5"/>
<dbReference type="EMBL" id="AGWX01000005">
    <property type="protein sequence ID" value="EKS34472.1"/>
    <property type="molecule type" value="Genomic_DNA"/>
</dbReference>
<evidence type="ECO:0000259" key="2">
    <source>
        <dbReference type="Pfam" id="PF14463"/>
    </source>
</evidence>
<evidence type="ECO:0000259" key="1">
    <source>
        <dbReference type="Pfam" id="PF00899"/>
    </source>
</evidence>
<dbReference type="GO" id="GO:0008641">
    <property type="term" value="F:ubiquitin-like modifier activating enzyme activity"/>
    <property type="evidence" value="ECO:0007669"/>
    <property type="project" value="InterPro"/>
</dbReference>
<dbReference type="InterPro" id="IPR000594">
    <property type="entry name" value="ThiF_NAD_FAD-bd"/>
</dbReference>
<dbReference type="InterPro" id="IPR025221">
    <property type="entry name" value="E1-N_dom"/>
</dbReference>
<comment type="caution">
    <text evidence="3">The sequence shown here is derived from an EMBL/GenBank/DDBJ whole genome shotgun (WGS) entry which is preliminary data.</text>
</comment>
<keyword evidence="4" id="KW-1185">Reference proteome</keyword>
<sequence>MLNAAEENRKALASLLGIDEEEASEKLQSKVAVTVAHPGAAAFAADLSQLIGKTLQIADGGASPDIEIAVGGPASTGAPVRLVASMRDDGLTVGAAVERPEWSAVPRFNERICACYAAGVVVARAIGRASPDPFGVGFRALGIPSRHSPIVFDDDVLAGCGGVGTAFLWALQAVRTSGRLTVVDGKNVSDGNLNRCFFYEAEDVGDPKARRLVARAAIGDTVLEPFVGTFHDLLRKRGRIRRVFVTVDSRPGRRSIQADMPFEVFDASTTDVTAVVAHHHRQPTGYACLSCIYPHIPEEDARDRDVAALLGLTLDQVRRRIVDVDTAAALSRNFGAPAETFLGKSMDSLAKARCGSAPVTTGGGRQALAPFAFVSSLAGCLMVLDLMRSQSPDEAPPSNYLQLDPWRPPTPVRRLKARRDRCEFCGDTELKAVFAALWDLPVVP</sequence>
<dbReference type="Pfam" id="PF00899">
    <property type="entry name" value="ThiF"/>
    <property type="match status" value="1"/>
</dbReference>
<gene>
    <name evidence="3" type="ORF">HMPREF9695_04382</name>
</gene>
<reference evidence="3 4" key="1">
    <citation type="submission" date="2012-04" db="EMBL/GenBank/DDBJ databases">
        <title>The Genome Sequence of Afipia broomeae ATCC 49717.</title>
        <authorList>
            <consortium name="The Broad Institute Genome Sequencing Platform"/>
            <person name="Earl A."/>
            <person name="Ward D."/>
            <person name="Feldgarden M."/>
            <person name="Gevers D."/>
            <person name="Huys G."/>
            <person name="Walker B."/>
            <person name="Young S.K."/>
            <person name="Zeng Q."/>
            <person name="Gargeya S."/>
            <person name="Fitzgerald M."/>
            <person name="Haas B."/>
            <person name="Abouelleil A."/>
            <person name="Alvarado L."/>
            <person name="Arachchi H.M."/>
            <person name="Berlin A."/>
            <person name="Chapman S.B."/>
            <person name="Goldberg J."/>
            <person name="Griggs A."/>
            <person name="Gujja S."/>
            <person name="Hansen M."/>
            <person name="Howarth C."/>
            <person name="Imamovic A."/>
            <person name="Larimer J."/>
            <person name="McCowen C."/>
            <person name="Montmayeur A."/>
            <person name="Murphy C."/>
            <person name="Neiman D."/>
            <person name="Pearson M."/>
            <person name="Priest M."/>
            <person name="Roberts A."/>
            <person name="Saif S."/>
            <person name="Shea T."/>
            <person name="Sisk P."/>
            <person name="Sykes S."/>
            <person name="Wortman J."/>
            <person name="Nusbaum C."/>
            <person name="Birren B."/>
        </authorList>
    </citation>
    <scope>NUCLEOTIDE SEQUENCE [LARGE SCALE GENOMIC DNA]</scope>
    <source>
        <strain evidence="3 4">ATCC 49717</strain>
    </source>
</reference>
<dbReference type="Pfam" id="PF14463">
    <property type="entry name" value="E1-N"/>
    <property type="match status" value="1"/>
</dbReference>